<feature type="domain" description="Major facilitator superfamily (MFS) profile" evidence="6">
    <location>
        <begin position="30"/>
        <end position="475"/>
    </location>
</feature>
<dbReference type="SUPFAM" id="SSF103473">
    <property type="entry name" value="MFS general substrate transporter"/>
    <property type="match status" value="1"/>
</dbReference>
<keyword evidence="2 5" id="KW-0812">Transmembrane</keyword>
<dbReference type="GO" id="GO:0015149">
    <property type="term" value="F:hexose transmembrane transporter activity"/>
    <property type="evidence" value="ECO:0007669"/>
    <property type="project" value="TreeGrafter"/>
</dbReference>
<name>A0AAF3ECC4_9BILA</name>
<reference evidence="8" key="1">
    <citation type="submission" date="2024-02" db="UniProtKB">
        <authorList>
            <consortium name="WormBaseParasite"/>
        </authorList>
    </citation>
    <scope>IDENTIFICATION</scope>
</reference>
<feature type="transmembrane region" description="Helical" evidence="5">
    <location>
        <begin position="355"/>
        <end position="377"/>
    </location>
</feature>
<feature type="transmembrane region" description="Helical" evidence="5">
    <location>
        <begin position="420"/>
        <end position="441"/>
    </location>
</feature>
<dbReference type="InterPro" id="IPR003663">
    <property type="entry name" value="Sugar/inositol_transpt"/>
</dbReference>
<evidence type="ECO:0000313" key="7">
    <source>
        <dbReference type="Proteomes" id="UP000887575"/>
    </source>
</evidence>
<dbReference type="PANTHER" id="PTHR23503:SF121">
    <property type="entry name" value="MAJOR FACILITATOR SUPERFAMILY (MFS) PROFILE DOMAIN-CONTAINING PROTEIN"/>
    <property type="match status" value="1"/>
</dbReference>
<sequence length="498" mass="55577">MQPLFTTIDCFELISEYKFLAHTWSLYYLTVFTVVLGGSSQFYSFCIVNQVQRVIMEWIETTYEARLDVELNEVTLHTIWSVIVGSLSIGALIGAFLVKTLSEKYGRKNTLLINGVLNVIGAAIVFLAKPFSLPELLVLGRFILGMNIGLTSGVIPLYLTELTPARHRAAAGGLHLIAVAFSNAFALFIGLPEILGSVEYWPFAFGLPGVLALSLCTILPFCPESPKFLLNNRGDSDGTRNVLMKIVGEAGVDAEFQVLLEETCDEEENHNGHLTDLCKSPDLHFPTLMAVLVMVAVQFSGLSAVMGYSTNMFIKARLDSSLARYATLGVGIMYFLSSCLAPFMVERLKRRSFYLFQRIASLACLICFTFFTGVQQYEHKEWASYGTITSLVIFMFLYGVGSPLPWIINLELFSQKYKSAGMSVSVFTVYGLAFLIMLFYLPFQQLVGVTFSYLPFITISTICCILLYKYLPETGDSETKEKPHPIRASTRSFNYRMA</sequence>
<dbReference type="PANTHER" id="PTHR23503">
    <property type="entry name" value="SOLUTE CARRIER FAMILY 2"/>
    <property type="match status" value="1"/>
</dbReference>
<evidence type="ECO:0000259" key="6">
    <source>
        <dbReference type="PROSITE" id="PS50850"/>
    </source>
</evidence>
<dbReference type="InterPro" id="IPR045263">
    <property type="entry name" value="GLUT"/>
</dbReference>
<accession>A0AAF3ECC4</accession>
<proteinExistence type="predicted"/>
<dbReference type="Gene3D" id="1.20.1250.20">
    <property type="entry name" value="MFS general substrate transporter like domains"/>
    <property type="match status" value="1"/>
</dbReference>
<dbReference type="PROSITE" id="PS50850">
    <property type="entry name" value="MFS"/>
    <property type="match status" value="1"/>
</dbReference>
<evidence type="ECO:0000313" key="8">
    <source>
        <dbReference type="WBParaSite" id="MBELARI_LOCUS11599"/>
    </source>
</evidence>
<evidence type="ECO:0000256" key="2">
    <source>
        <dbReference type="ARBA" id="ARBA00022692"/>
    </source>
</evidence>
<protein>
    <recommendedName>
        <fullName evidence="6">Major facilitator superfamily (MFS) profile domain-containing protein</fullName>
    </recommendedName>
</protein>
<dbReference type="GO" id="GO:0016020">
    <property type="term" value="C:membrane"/>
    <property type="evidence" value="ECO:0007669"/>
    <property type="project" value="UniProtKB-SubCell"/>
</dbReference>
<keyword evidence="4 5" id="KW-0472">Membrane</keyword>
<feature type="transmembrane region" description="Helical" evidence="5">
    <location>
        <begin position="203"/>
        <end position="222"/>
    </location>
</feature>
<dbReference type="WBParaSite" id="MBELARI_LOCUS11599">
    <property type="protein sequence ID" value="MBELARI_LOCUS11599"/>
    <property type="gene ID" value="MBELARI_LOCUS11599"/>
</dbReference>
<dbReference type="Pfam" id="PF00083">
    <property type="entry name" value="Sugar_tr"/>
    <property type="match status" value="1"/>
</dbReference>
<evidence type="ECO:0000256" key="1">
    <source>
        <dbReference type="ARBA" id="ARBA00004141"/>
    </source>
</evidence>
<dbReference type="InterPro" id="IPR020846">
    <property type="entry name" value="MFS_dom"/>
</dbReference>
<comment type="subcellular location">
    <subcellularLocation>
        <location evidence="1">Membrane</location>
        <topology evidence="1">Multi-pass membrane protein</topology>
    </subcellularLocation>
</comment>
<feature type="transmembrane region" description="Helical" evidence="5">
    <location>
        <begin position="171"/>
        <end position="191"/>
    </location>
</feature>
<evidence type="ECO:0000256" key="3">
    <source>
        <dbReference type="ARBA" id="ARBA00022989"/>
    </source>
</evidence>
<organism evidence="7 8">
    <name type="scientific">Mesorhabditis belari</name>
    <dbReference type="NCBI Taxonomy" id="2138241"/>
    <lineage>
        <taxon>Eukaryota</taxon>
        <taxon>Metazoa</taxon>
        <taxon>Ecdysozoa</taxon>
        <taxon>Nematoda</taxon>
        <taxon>Chromadorea</taxon>
        <taxon>Rhabditida</taxon>
        <taxon>Rhabditina</taxon>
        <taxon>Rhabditomorpha</taxon>
        <taxon>Rhabditoidea</taxon>
        <taxon>Rhabditidae</taxon>
        <taxon>Mesorhabditinae</taxon>
        <taxon>Mesorhabditis</taxon>
    </lineage>
</organism>
<dbReference type="InterPro" id="IPR005828">
    <property type="entry name" value="MFS_sugar_transport-like"/>
</dbReference>
<dbReference type="PROSITE" id="PS00217">
    <property type="entry name" value="SUGAR_TRANSPORT_2"/>
    <property type="match status" value="1"/>
</dbReference>
<dbReference type="PRINTS" id="PR00171">
    <property type="entry name" value="SUGRTRNSPORT"/>
</dbReference>
<dbReference type="InterPro" id="IPR036259">
    <property type="entry name" value="MFS_trans_sf"/>
</dbReference>
<dbReference type="AlphaFoldDB" id="A0AAF3ECC4"/>
<keyword evidence="3 5" id="KW-1133">Transmembrane helix</keyword>
<feature type="transmembrane region" description="Helical" evidence="5">
    <location>
        <begin position="383"/>
        <end position="408"/>
    </location>
</feature>
<evidence type="ECO:0000256" key="5">
    <source>
        <dbReference type="SAM" id="Phobius"/>
    </source>
</evidence>
<feature type="transmembrane region" description="Helical" evidence="5">
    <location>
        <begin position="138"/>
        <end position="159"/>
    </location>
</feature>
<feature type="transmembrane region" description="Helical" evidence="5">
    <location>
        <begin position="26"/>
        <end position="45"/>
    </location>
</feature>
<feature type="transmembrane region" description="Helical" evidence="5">
    <location>
        <begin position="110"/>
        <end position="132"/>
    </location>
</feature>
<evidence type="ECO:0000256" key="4">
    <source>
        <dbReference type="ARBA" id="ARBA00023136"/>
    </source>
</evidence>
<feature type="transmembrane region" description="Helical" evidence="5">
    <location>
        <begin position="453"/>
        <end position="471"/>
    </location>
</feature>
<feature type="transmembrane region" description="Helical" evidence="5">
    <location>
        <begin position="288"/>
        <end position="310"/>
    </location>
</feature>
<dbReference type="InterPro" id="IPR005829">
    <property type="entry name" value="Sugar_transporter_CS"/>
</dbReference>
<dbReference type="Proteomes" id="UP000887575">
    <property type="component" value="Unassembled WGS sequence"/>
</dbReference>
<feature type="transmembrane region" description="Helical" evidence="5">
    <location>
        <begin position="322"/>
        <end position="343"/>
    </location>
</feature>
<feature type="transmembrane region" description="Helical" evidence="5">
    <location>
        <begin position="79"/>
        <end position="98"/>
    </location>
</feature>
<keyword evidence="7" id="KW-1185">Reference proteome</keyword>